<reference evidence="11 12" key="3">
    <citation type="journal article" name="Genome Announc.">
        <title>Improved Draft Genome Sequence of Clostridium pasteurianum Strain ATCC 6013 (DSM 525) Using a Hybrid Next-Generation Sequencing Approach.</title>
        <authorList>
            <person name="Pyne M.E."/>
            <person name="Utturkar S."/>
            <person name="Brown S.D."/>
            <person name="Moo-Young M."/>
            <person name="Chung D.A."/>
            <person name="Chou C.P."/>
        </authorList>
    </citation>
    <scope>NUCLEOTIDE SEQUENCE [LARGE SCALE GENOMIC DNA]</scope>
    <source>
        <strain evidence="11 12">ATCC 6013</strain>
    </source>
</reference>
<dbReference type="PANTHER" id="PTHR30287">
    <property type="entry name" value="MEMBRANE COMPONENT OF PREDICTED ABC SUPERFAMILY METABOLITE UPTAKE TRANSPORTER"/>
    <property type="match status" value="1"/>
</dbReference>
<gene>
    <name evidence="10" type="ORF">CLPA_c28000</name>
    <name evidence="11" type="ORF">CP6013_00384</name>
</gene>
<dbReference type="Proteomes" id="UP000030905">
    <property type="component" value="Chromosome"/>
</dbReference>
<protein>
    <submittedName>
        <fullName evidence="10">MacB-like periplasmic core domain-containing protein/FtsX-like permease family</fullName>
    </submittedName>
</protein>
<organism evidence="10 13">
    <name type="scientific">Clostridium pasteurianum DSM 525 = ATCC 6013</name>
    <dbReference type="NCBI Taxonomy" id="1262449"/>
    <lineage>
        <taxon>Bacteria</taxon>
        <taxon>Bacillati</taxon>
        <taxon>Bacillota</taxon>
        <taxon>Clostridia</taxon>
        <taxon>Eubacteriales</taxon>
        <taxon>Clostridiaceae</taxon>
        <taxon>Clostridium</taxon>
    </lineage>
</organism>
<keyword evidence="6" id="KW-0175">Coiled coil</keyword>
<evidence type="ECO:0000313" key="12">
    <source>
        <dbReference type="Proteomes" id="UP000028042"/>
    </source>
</evidence>
<feature type="transmembrane region" description="Helical" evidence="7">
    <location>
        <begin position="20"/>
        <end position="37"/>
    </location>
</feature>
<feature type="transmembrane region" description="Helical" evidence="7">
    <location>
        <begin position="987"/>
        <end position="1006"/>
    </location>
</feature>
<feature type="domain" description="ABC3 transporter permease C-terminal" evidence="8">
    <location>
        <begin position="990"/>
        <end position="1106"/>
    </location>
</feature>
<evidence type="ECO:0000256" key="2">
    <source>
        <dbReference type="ARBA" id="ARBA00022475"/>
    </source>
</evidence>
<dbReference type="GeneID" id="93074922"/>
<evidence type="ECO:0000259" key="8">
    <source>
        <dbReference type="Pfam" id="PF02687"/>
    </source>
</evidence>
<evidence type="ECO:0000256" key="4">
    <source>
        <dbReference type="ARBA" id="ARBA00022989"/>
    </source>
</evidence>
<feature type="transmembrane region" description="Helical" evidence="7">
    <location>
        <begin position="756"/>
        <end position="776"/>
    </location>
</feature>
<dbReference type="PANTHER" id="PTHR30287:SF1">
    <property type="entry name" value="INNER MEMBRANE PROTEIN"/>
    <property type="match status" value="1"/>
</dbReference>
<dbReference type="RefSeq" id="WP_003442940.1">
    <property type="nucleotide sequence ID" value="NZ_ANZB01000003.1"/>
</dbReference>
<evidence type="ECO:0000259" key="9">
    <source>
        <dbReference type="Pfam" id="PF12704"/>
    </source>
</evidence>
<sequence>MKKTFFKNLFRDIKKSISRFLSIVIIIAIGVAFYAGVRATSPDMKISADYYFNNNNFMDFKLISTLGITEDDIEAIEKLKGISKAEGSYSIDGVIEKNNHSIVVNINSLPDKNSMNRINITEGRTIKSDKEVIVEERFLKEYKLNIGDIIVIKSGNKSNIKDNLKNDSFKIVGTAQSPLYISAQRQISSVGDGDVKGFIYILPEVFKNDVYTEMYVRCNNKESRYSLLKNEEYKNIMTEMEKQLKYAGIERNKIRYIQVLKNAEDKIDEAENKLVISRKEVENKVLQGRSKIEEARDKLNQGKVEFEKNESDFNKKISDAEKQISQGKVNIKIAKENIDLKDREIENGNIEIKKAKDKISHSENKLMESKLQAENRILKQMKAKLEKAKNNKDSMPFNPLYIREYNSIYNIYKNIKGKDFDSIYTNLNDSGFIDIFNGYFDIKVLKANFDKAALDISKGKQQIFTREQLLKEGEIKLKKGKSDVEVNKKRLSALEVKLDKKKKDGIARLSKEKINIKDSEKAINENIEKLNAEELKANSQLKLAEIEIQNNREKLKHIKNPQWYVLGRAFNIGYESFRQDSDRIDNIGKAFPLIFFLVAALVSLTTMTRMVQEKRIEIGTFKALGYSRLAIVSHYLIYSSLASIIGSIIGISFGFRLFPPLIMNAYGSLYTIPHYLTPFNANLALKASLIAIIFTTLASIGAALSELREVPALLMRPKPPKAGKTILAEKMSFLWKRLSFTKKVTARNIFRYKQRFFMTVIGIAACTGLIITGFALKEGIIGAMYKQFNEIYKYDMQINLNDYVDSEKKKNIYNSIIKKTNIKSALFIYSKNASVKEAGAGSEDVYIIVPESKDELNRYINLSMDDSTLTLGDEGVVITEKLSKLINKKVGDNFKINIEGKVVEGKISSITEQYIQHYIYISPSYYKKITGENIEFNSMYGTLYNSSNSSQENTLRMLKTIDEVNSVSFKNNIKVSLNKSIDSINSVVLVLIISAGILAFVVIYNLTNININERKRELATIKLLGFYDNELALYIYRENIILTIIGASAGILYGIFISKLIISSAEINAMMFIKSINFIYCIYSFMITIVFSFIVNLIMYNRFAKIDMIESLKNPE</sequence>
<dbReference type="InterPro" id="IPR003838">
    <property type="entry name" value="ABC3_permease_C"/>
</dbReference>
<dbReference type="KEGG" id="cpae:CPAST_c28000"/>
<evidence type="ECO:0000256" key="5">
    <source>
        <dbReference type="ARBA" id="ARBA00023136"/>
    </source>
</evidence>
<dbReference type="Proteomes" id="UP000028042">
    <property type="component" value="Unassembled WGS sequence"/>
</dbReference>
<dbReference type="KEGG" id="cpat:CLPA_c28000"/>
<feature type="domain" description="MacB-like periplasmic core" evidence="9">
    <location>
        <begin position="22"/>
        <end position="221"/>
    </location>
</feature>
<evidence type="ECO:0000256" key="1">
    <source>
        <dbReference type="ARBA" id="ARBA00004651"/>
    </source>
</evidence>
<keyword evidence="4 7" id="KW-1133">Transmembrane helix</keyword>
<accession>A0A0H3J6N4</accession>
<dbReference type="GO" id="GO:0005886">
    <property type="term" value="C:plasma membrane"/>
    <property type="evidence" value="ECO:0007669"/>
    <property type="project" value="UniProtKB-SubCell"/>
</dbReference>
<feature type="coiled-coil region" evidence="6">
    <location>
        <begin position="253"/>
        <end position="391"/>
    </location>
</feature>
<evidence type="ECO:0000313" key="13">
    <source>
        <dbReference type="Proteomes" id="UP000030905"/>
    </source>
</evidence>
<evidence type="ECO:0000256" key="6">
    <source>
        <dbReference type="SAM" id="Coils"/>
    </source>
</evidence>
<proteinExistence type="predicted"/>
<dbReference type="InterPro" id="IPR038766">
    <property type="entry name" value="Membrane_comp_ABC_pdt"/>
</dbReference>
<dbReference type="InterPro" id="IPR025857">
    <property type="entry name" value="MacB_PCD"/>
</dbReference>
<feature type="coiled-coil region" evidence="6">
    <location>
        <begin position="513"/>
        <end position="549"/>
    </location>
</feature>
<name>A0A0H3J6N4_CLOPA</name>
<evidence type="ECO:0000313" key="10">
    <source>
        <dbReference type="EMBL" id="AJA52855.1"/>
    </source>
</evidence>
<evidence type="ECO:0000313" key="11">
    <source>
        <dbReference type="EMBL" id="KRU11137.1"/>
    </source>
</evidence>
<feature type="transmembrane region" description="Helical" evidence="7">
    <location>
        <begin position="590"/>
        <end position="611"/>
    </location>
</feature>
<keyword evidence="2" id="KW-1003">Cell membrane</keyword>
<dbReference type="eggNOG" id="COG0577">
    <property type="taxonomic scope" value="Bacteria"/>
</dbReference>
<evidence type="ECO:0000256" key="3">
    <source>
        <dbReference type="ARBA" id="ARBA00022692"/>
    </source>
</evidence>
<feature type="domain" description="ABC3 transporter permease C-terminal" evidence="8">
    <location>
        <begin position="590"/>
        <end position="702"/>
    </location>
</feature>
<reference evidence="10 13" key="1">
    <citation type="journal article" date="2015" name="Genome Announc.">
        <title>Complete Genome Sequence of the Nitrogen-Fixing and Solvent-Producing Clostridium pasteurianum DSM 525.</title>
        <authorList>
            <person name="Poehlein A."/>
            <person name="Grosse-Honebrink A."/>
            <person name="Zhang Y."/>
            <person name="Minton N.P."/>
            <person name="Daniel R."/>
        </authorList>
    </citation>
    <scope>NUCLEOTIDE SEQUENCE [LARGE SCALE GENOMIC DNA]</scope>
    <source>
        <strain evidence="10">DSM 525</strain>
        <strain evidence="13">DSM 525 / ATCC 6013</strain>
    </source>
</reference>
<feature type="transmembrane region" description="Helical" evidence="7">
    <location>
        <begin position="1040"/>
        <end position="1062"/>
    </location>
</feature>
<dbReference type="EMBL" id="JPGY02000001">
    <property type="protein sequence ID" value="KRU11137.1"/>
    <property type="molecule type" value="Genomic_DNA"/>
</dbReference>
<keyword evidence="5 7" id="KW-0472">Membrane</keyword>
<comment type="subcellular location">
    <subcellularLocation>
        <location evidence="1">Cell membrane</location>
        <topology evidence="1">Multi-pass membrane protein</topology>
    </subcellularLocation>
</comment>
<feature type="transmembrane region" description="Helical" evidence="7">
    <location>
        <begin position="1077"/>
        <end position="1099"/>
    </location>
</feature>
<keyword evidence="13" id="KW-1185">Reference proteome</keyword>
<dbReference type="Pfam" id="PF12704">
    <property type="entry name" value="MacB_PCD"/>
    <property type="match status" value="1"/>
</dbReference>
<dbReference type="eggNOG" id="COG1511">
    <property type="taxonomic scope" value="Bacteria"/>
</dbReference>
<dbReference type="AlphaFoldDB" id="A0A0H3J6N4"/>
<feature type="transmembrane region" description="Helical" evidence="7">
    <location>
        <begin position="683"/>
        <end position="705"/>
    </location>
</feature>
<feature type="transmembrane region" description="Helical" evidence="7">
    <location>
        <begin position="632"/>
        <end position="655"/>
    </location>
</feature>
<evidence type="ECO:0000256" key="7">
    <source>
        <dbReference type="SAM" id="Phobius"/>
    </source>
</evidence>
<reference evidence="11" key="2">
    <citation type="submission" date="2015-10" db="EMBL/GenBank/DDBJ databases">
        <title>Improved Draft Genome Sequence of Clostridium pasteurianum Strain ATCC 6013 (DSM 525) Using a Hybrid Next-Generation Sequencing Approach.</title>
        <authorList>
            <person name="Pyne M.E."/>
            <person name="Utturkar S.M."/>
            <person name="Brown S.D."/>
            <person name="Moo-Young M."/>
            <person name="Chung D.A."/>
            <person name="Chou P.C."/>
        </authorList>
    </citation>
    <scope>NUCLEOTIDE SEQUENCE</scope>
    <source>
        <strain evidence="11">ATCC 6013</strain>
    </source>
</reference>
<dbReference type="PATRIC" id="fig|1262449.3.peg.1247"/>
<dbReference type="EMBL" id="CP009268">
    <property type="protein sequence ID" value="AJA52855.1"/>
    <property type="molecule type" value="Genomic_DNA"/>
</dbReference>
<keyword evidence="3 7" id="KW-0812">Transmembrane</keyword>
<dbReference type="Pfam" id="PF02687">
    <property type="entry name" value="FtsX"/>
    <property type="match status" value="2"/>
</dbReference>